<feature type="binding site" evidence="19">
    <location>
        <position position="187"/>
    </location>
    <ligand>
        <name>Zn(2+)</name>
        <dbReference type="ChEBI" id="CHEBI:29105"/>
    </ligand>
</feature>
<comment type="cofactor">
    <cofactor evidence="19">
        <name>Co(2+)</name>
        <dbReference type="ChEBI" id="CHEBI:48828"/>
    </cofactor>
    <cofactor evidence="19">
        <name>Zn(2+)</name>
        <dbReference type="ChEBI" id="CHEBI:29105"/>
    </cofactor>
    <text evidence="19">Binds 1 divalent metal cation per subunit. Can use either Co(2+) or Zn(2+).</text>
</comment>
<comment type="function">
    <text evidence="4 19">Catalyzes the conversion of 3-deoxy-D-arabino-heptulosonate 7-phosphate (DAHP) to dehydroquinate (DHQ).</text>
</comment>
<evidence type="ECO:0000256" key="1">
    <source>
        <dbReference type="ARBA" id="ARBA00001393"/>
    </source>
</evidence>
<evidence type="ECO:0000256" key="11">
    <source>
        <dbReference type="ARBA" id="ARBA00022605"/>
    </source>
</evidence>
<dbReference type="GO" id="GO:0009073">
    <property type="term" value="P:aromatic amino acid family biosynthetic process"/>
    <property type="evidence" value="ECO:0007669"/>
    <property type="project" value="UniProtKB-KW"/>
</dbReference>
<dbReference type="GO" id="GO:0009423">
    <property type="term" value="P:chorismate biosynthetic process"/>
    <property type="evidence" value="ECO:0007669"/>
    <property type="project" value="UniProtKB-UniRule"/>
</dbReference>
<evidence type="ECO:0000256" key="16">
    <source>
        <dbReference type="ARBA" id="ARBA00023141"/>
    </source>
</evidence>
<keyword evidence="11 19" id="KW-0028">Amino-acid biosynthesis</keyword>
<organism evidence="22 23">
    <name type="scientific">Mucisphaera calidilacus</name>
    <dbReference type="NCBI Taxonomy" id="2527982"/>
    <lineage>
        <taxon>Bacteria</taxon>
        <taxon>Pseudomonadati</taxon>
        <taxon>Planctomycetota</taxon>
        <taxon>Phycisphaerae</taxon>
        <taxon>Phycisphaerales</taxon>
        <taxon>Phycisphaeraceae</taxon>
        <taxon>Mucisphaera</taxon>
    </lineage>
</organism>
<evidence type="ECO:0000313" key="22">
    <source>
        <dbReference type="EMBL" id="QDU72501.1"/>
    </source>
</evidence>
<evidence type="ECO:0000256" key="14">
    <source>
        <dbReference type="ARBA" id="ARBA00022833"/>
    </source>
</evidence>
<dbReference type="Pfam" id="PF01761">
    <property type="entry name" value="DHQ_synthase"/>
    <property type="match status" value="1"/>
</dbReference>
<feature type="binding site" evidence="19">
    <location>
        <position position="250"/>
    </location>
    <ligand>
        <name>Zn(2+)</name>
        <dbReference type="ChEBI" id="CHEBI:29105"/>
    </ligand>
</feature>
<evidence type="ECO:0000256" key="8">
    <source>
        <dbReference type="ARBA" id="ARBA00013031"/>
    </source>
</evidence>
<evidence type="ECO:0000256" key="6">
    <source>
        <dbReference type="ARBA" id="ARBA00004661"/>
    </source>
</evidence>
<evidence type="ECO:0000256" key="9">
    <source>
        <dbReference type="ARBA" id="ARBA00017684"/>
    </source>
</evidence>
<dbReference type="UniPathway" id="UPA00053">
    <property type="reaction ID" value="UER00085"/>
</dbReference>
<evidence type="ECO:0000256" key="13">
    <source>
        <dbReference type="ARBA" id="ARBA00022741"/>
    </source>
</evidence>
<dbReference type="PANTHER" id="PTHR43622">
    <property type="entry name" value="3-DEHYDROQUINATE SYNTHASE"/>
    <property type="match status" value="1"/>
</dbReference>
<dbReference type="FunFam" id="3.40.50.1970:FF:000007">
    <property type="entry name" value="Pentafunctional AROM polypeptide"/>
    <property type="match status" value="1"/>
</dbReference>
<keyword evidence="14 19" id="KW-0862">Zinc</keyword>
<evidence type="ECO:0000256" key="18">
    <source>
        <dbReference type="ARBA" id="ARBA00023285"/>
    </source>
</evidence>
<feature type="domain" description="3-dehydroquinate synthase N-terminal" evidence="20">
    <location>
        <begin position="71"/>
        <end position="182"/>
    </location>
</feature>
<feature type="binding site" evidence="19">
    <location>
        <position position="267"/>
    </location>
    <ligand>
        <name>Zn(2+)</name>
        <dbReference type="ChEBI" id="CHEBI:29105"/>
    </ligand>
</feature>
<dbReference type="InterPro" id="IPR030960">
    <property type="entry name" value="DHQS/DOIS_N"/>
</dbReference>
<evidence type="ECO:0000259" key="21">
    <source>
        <dbReference type="Pfam" id="PF24621"/>
    </source>
</evidence>
<keyword evidence="23" id="KW-1185">Reference proteome</keyword>
<evidence type="ECO:0000313" key="23">
    <source>
        <dbReference type="Proteomes" id="UP000320386"/>
    </source>
</evidence>
<name>A0A518BZV8_9BACT</name>
<dbReference type="GO" id="GO:0008652">
    <property type="term" value="P:amino acid biosynthetic process"/>
    <property type="evidence" value="ECO:0007669"/>
    <property type="project" value="UniProtKB-KW"/>
</dbReference>
<dbReference type="OrthoDB" id="9806583at2"/>
<dbReference type="EMBL" id="CP036280">
    <property type="protein sequence ID" value="QDU72501.1"/>
    <property type="molecule type" value="Genomic_DNA"/>
</dbReference>
<keyword evidence="16 19" id="KW-0057">Aromatic amino acid biosynthesis</keyword>
<feature type="binding site" evidence="19">
    <location>
        <position position="145"/>
    </location>
    <ligand>
        <name>NAD(+)</name>
        <dbReference type="ChEBI" id="CHEBI:57540"/>
    </ligand>
</feature>
<feature type="binding site" evidence="19">
    <location>
        <position position="154"/>
    </location>
    <ligand>
        <name>NAD(+)</name>
        <dbReference type="ChEBI" id="CHEBI:57540"/>
    </ligand>
</feature>
<accession>A0A518BZV8</accession>
<comment type="pathway">
    <text evidence="6 19">Metabolic intermediate biosynthesis; chorismate biosynthesis; chorismate from D-erythrose 4-phosphate and phosphoenolpyruvate: step 2/7.</text>
</comment>
<keyword evidence="10 19" id="KW-0963">Cytoplasm</keyword>
<evidence type="ECO:0000256" key="15">
    <source>
        <dbReference type="ARBA" id="ARBA00023027"/>
    </source>
</evidence>
<dbReference type="SUPFAM" id="SSF56796">
    <property type="entry name" value="Dehydroquinate synthase-like"/>
    <property type="match status" value="1"/>
</dbReference>
<dbReference type="GO" id="GO:0000166">
    <property type="term" value="F:nucleotide binding"/>
    <property type="evidence" value="ECO:0007669"/>
    <property type="project" value="UniProtKB-KW"/>
</dbReference>
<sequence length="368" mass="39804">MATVDLQLPPTAHGYDIRIEPGLLDSLGEMVREVAPHHKAALIVDEAIEVDVGKPAAKSLQNEGFETTVAVMTPTEKKKTLGTVRSLYEVLLEARIERRSPVIALGGGITGDTAGFVAASYLRGVPFIQCPTTLLAMVDASVGGKTGVNTTHGKNLIGAFHQPHRVIIDVSTLESLPERELRCGLAECVKHGVIRDPGLFTWIGEHADRILQLDHGTLVELVERNVRIKAAVVEEDEKESGVRAHLNFGHTFAHAIEAASAYGRIKHGEAVALGMVAATRMAIAMKICHPSLEHQVVDLLEALGLPTWEDDLPVTALLMKVMAIDKKVADSRIRFVLPTKLGEVIITSDPTPELVAEAWDSLRVDPRA</sequence>
<comment type="subcellular location">
    <subcellularLocation>
        <location evidence="5 19">Cytoplasm</location>
    </subcellularLocation>
</comment>
<keyword evidence="12 19" id="KW-0479">Metal-binding</keyword>
<gene>
    <name evidence="19 22" type="primary">aroB</name>
    <name evidence="22" type="ORF">Pan265_23670</name>
</gene>
<keyword evidence="18 19" id="KW-0170">Cobalt</keyword>
<proteinExistence type="inferred from homology"/>
<evidence type="ECO:0000259" key="20">
    <source>
        <dbReference type="Pfam" id="PF01761"/>
    </source>
</evidence>
<dbReference type="RefSeq" id="WP_145446673.1">
    <property type="nucleotide sequence ID" value="NZ_CP036280.1"/>
</dbReference>
<dbReference type="InterPro" id="IPR016037">
    <property type="entry name" value="DHQ_synth_AroB"/>
</dbReference>
<keyword evidence="15 19" id="KW-0520">NAD</keyword>
<dbReference type="EC" id="4.2.3.4" evidence="8 19"/>
<comment type="catalytic activity">
    <reaction evidence="1 19">
        <text>7-phospho-2-dehydro-3-deoxy-D-arabino-heptonate = 3-dehydroquinate + phosphate</text>
        <dbReference type="Rhea" id="RHEA:21968"/>
        <dbReference type="ChEBI" id="CHEBI:32364"/>
        <dbReference type="ChEBI" id="CHEBI:43474"/>
        <dbReference type="ChEBI" id="CHEBI:58394"/>
        <dbReference type="EC" id="4.2.3.4"/>
    </reaction>
</comment>
<protein>
    <recommendedName>
        <fullName evidence="9 19">3-dehydroquinate synthase</fullName>
        <shortName evidence="19">DHQS</shortName>
        <ecNumber evidence="8 19">4.2.3.4</ecNumber>
    </recommendedName>
</protein>
<dbReference type="PIRSF" id="PIRSF001455">
    <property type="entry name" value="DHQ_synth"/>
    <property type="match status" value="1"/>
</dbReference>
<dbReference type="PANTHER" id="PTHR43622:SF7">
    <property type="entry name" value="3-DEHYDROQUINATE SYNTHASE, CHLOROPLASTIC"/>
    <property type="match status" value="1"/>
</dbReference>
<dbReference type="InterPro" id="IPR050071">
    <property type="entry name" value="Dehydroquinate_synthase"/>
</dbReference>
<dbReference type="KEGG" id="mcad:Pan265_23670"/>
<dbReference type="CDD" id="cd08195">
    <property type="entry name" value="DHQS"/>
    <property type="match status" value="1"/>
</dbReference>
<evidence type="ECO:0000256" key="5">
    <source>
        <dbReference type="ARBA" id="ARBA00004496"/>
    </source>
</evidence>
<feature type="binding site" evidence="19">
    <location>
        <begin position="132"/>
        <end position="133"/>
    </location>
    <ligand>
        <name>NAD(+)</name>
        <dbReference type="ChEBI" id="CHEBI:57540"/>
    </ligand>
</feature>
<evidence type="ECO:0000256" key="2">
    <source>
        <dbReference type="ARBA" id="ARBA00001911"/>
    </source>
</evidence>
<comment type="cofactor">
    <cofactor evidence="3">
        <name>Zn(2+)</name>
        <dbReference type="ChEBI" id="CHEBI:29105"/>
    </cofactor>
</comment>
<dbReference type="Gene3D" id="1.20.1090.10">
    <property type="entry name" value="Dehydroquinate synthase-like - alpha domain"/>
    <property type="match status" value="1"/>
</dbReference>
<dbReference type="GO" id="GO:0046872">
    <property type="term" value="F:metal ion binding"/>
    <property type="evidence" value="ECO:0007669"/>
    <property type="project" value="UniProtKB-KW"/>
</dbReference>
<dbReference type="GO" id="GO:0005737">
    <property type="term" value="C:cytoplasm"/>
    <property type="evidence" value="ECO:0007669"/>
    <property type="project" value="UniProtKB-SubCell"/>
</dbReference>
<evidence type="ECO:0000256" key="3">
    <source>
        <dbReference type="ARBA" id="ARBA00001947"/>
    </source>
</evidence>
<dbReference type="Pfam" id="PF24621">
    <property type="entry name" value="DHQS_C"/>
    <property type="match status" value="1"/>
</dbReference>
<comment type="cofactor">
    <cofactor evidence="2 19">
        <name>NAD(+)</name>
        <dbReference type="ChEBI" id="CHEBI:57540"/>
    </cofactor>
</comment>
<evidence type="ECO:0000256" key="4">
    <source>
        <dbReference type="ARBA" id="ARBA00003485"/>
    </source>
</evidence>
<keyword evidence="17 19" id="KW-0456">Lyase</keyword>
<dbReference type="AlphaFoldDB" id="A0A518BZV8"/>
<evidence type="ECO:0000256" key="19">
    <source>
        <dbReference type="HAMAP-Rule" id="MF_00110"/>
    </source>
</evidence>
<reference evidence="22 23" key="1">
    <citation type="submission" date="2019-02" db="EMBL/GenBank/DDBJ databases">
        <title>Deep-cultivation of Planctomycetes and their phenomic and genomic characterization uncovers novel biology.</title>
        <authorList>
            <person name="Wiegand S."/>
            <person name="Jogler M."/>
            <person name="Boedeker C."/>
            <person name="Pinto D."/>
            <person name="Vollmers J."/>
            <person name="Rivas-Marin E."/>
            <person name="Kohn T."/>
            <person name="Peeters S.H."/>
            <person name="Heuer A."/>
            <person name="Rast P."/>
            <person name="Oberbeckmann S."/>
            <person name="Bunk B."/>
            <person name="Jeske O."/>
            <person name="Meyerdierks A."/>
            <person name="Storesund J.E."/>
            <person name="Kallscheuer N."/>
            <person name="Luecker S."/>
            <person name="Lage O.M."/>
            <person name="Pohl T."/>
            <person name="Merkel B.J."/>
            <person name="Hornburger P."/>
            <person name="Mueller R.-W."/>
            <person name="Bruemmer F."/>
            <person name="Labrenz M."/>
            <person name="Spormann A.M."/>
            <person name="Op den Camp H."/>
            <person name="Overmann J."/>
            <person name="Amann R."/>
            <person name="Jetten M.S.M."/>
            <person name="Mascher T."/>
            <person name="Medema M.H."/>
            <person name="Devos D.P."/>
            <person name="Kaster A.-K."/>
            <person name="Ovreas L."/>
            <person name="Rohde M."/>
            <person name="Galperin M.Y."/>
            <person name="Jogler C."/>
        </authorList>
    </citation>
    <scope>NUCLEOTIDE SEQUENCE [LARGE SCALE GENOMIC DNA]</scope>
    <source>
        <strain evidence="22 23">Pan265</strain>
    </source>
</reference>
<dbReference type="Proteomes" id="UP000320386">
    <property type="component" value="Chromosome"/>
</dbReference>
<comment type="caution">
    <text evidence="19">Lacks conserved residue(s) required for the propagation of feature annotation.</text>
</comment>
<evidence type="ECO:0000256" key="17">
    <source>
        <dbReference type="ARBA" id="ARBA00023239"/>
    </source>
</evidence>
<dbReference type="HAMAP" id="MF_00110">
    <property type="entry name" value="DHQ_synthase"/>
    <property type="match status" value="1"/>
</dbReference>
<evidence type="ECO:0000256" key="10">
    <source>
        <dbReference type="ARBA" id="ARBA00022490"/>
    </source>
</evidence>
<comment type="similarity">
    <text evidence="7 19">Belongs to the sugar phosphate cyclases superfamily. Dehydroquinate synthase family.</text>
</comment>
<dbReference type="NCBIfam" id="TIGR01357">
    <property type="entry name" value="aroB"/>
    <property type="match status" value="1"/>
</dbReference>
<keyword evidence="13 19" id="KW-0547">Nucleotide-binding</keyword>
<dbReference type="InterPro" id="IPR030963">
    <property type="entry name" value="DHQ_synth_fam"/>
</dbReference>
<dbReference type="GO" id="GO:0003856">
    <property type="term" value="F:3-dehydroquinate synthase activity"/>
    <property type="evidence" value="ECO:0007669"/>
    <property type="project" value="UniProtKB-UniRule"/>
</dbReference>
<dbReference type="Gene3D" id="3.40.50.1970">
    <property type="match status" value="1"/>
</dbReference>
<feature type="domain" description="3-dehydroquinate synthase C-terminal" evidence="21">
    <location>
        <begin position="184"/>
        <end position="328"/>
    </location>
</feature>
<evidence type="ECO:0000256" key="7">
    <source>
        <dbReference type="ARBA" id="ARBA00005412"/>
    </source>
</evidence>
<dbReference type="InterPro" id="IPR056179">
    <property type="entry name" value="DHQS_C"/>
</dbReference>
<evidence type="ECO:0000256" key="12">
    <source>
        <dbReference type="ARBA" id="ARBA00022723"/>
    </source>
</evidence>